<dbReference type="EMBL" id="ABXW01000046">
    <property type="protein sequence ID" value="EEB46191.1"/>
    <property type="molecule type" value="Genomic_DNA"/>
</dbReference>
<comment type="caution">
    <text evidence="1">The sequence shown here is derived from an EMBL/GenBank/DDBJ whole genome shotgun (WGS) entry which is preliminary data.</text>
</comment>
<dbReference type="AlphaFoldDB" id="B6XFA3"/>
<dbReference type="Proteomes" id="UP000003729">
    <property type="component" value="Unassembled WGS sequence"/>
</dbReference>
<reference evidence="1 2" key="1">
    <citation type="submission" date="2008-10" db="EMBL/GenBank/DDBJ databases">
        <title>Draft genome sequence of Providencia alcalifaciens (DSM 30120).</title>
        <authorList>
            <person name="Sudarsanam P."/>
            <person name="Ley R."/>
            <person name="Guruge J."/>
            <person name="Turnbaugh P.J."/>
            <person name="Mahowald M."/>
            <person name="Liep D."/>
            <person name="Gordon J."/>
        </authorList>
    </citation>
    <scope>NUCLEOTIDE SEQUENCE [LARGE SCALE GENOMIC DNA]</scope>
    <source>
        <strain evidence="1 2">DSM 30120</strain>
    </source>
</reference>
<accession>B6XFA3</accession>
<protein>
    <submittedName>
        <fullName evidence="1">Uncharacterized protein</fullName>
    </submittedName>
</protein>
<sequence>MDLVLKLLTDRPQILTGQNDYLCLILTGQILMQQILTRQDLTYQILLVEVMRLSLLKLIY</sequence>
<proteinExistence type="predicted"/>
<evidence type="ECO:0000313" key="1">
    <source>
        <dbReference type="EMBL" id="EEB46191.1"/>
    </source>
</evidence>
<name>B6XFA3_9GAMM</name>
<reference evidence="1 2" key="2">
    <citation type="submission" date="2008-10" db="EMBL/GenBank/DDBJ databases">
        <authorList>
            <person name="Fulton L."/>
            <person name="Clifton S."/>
            <person name="Fulton B."/>
            <person name="Xu J."/>
            <person name="Minx P."/>
            <person name="Pepin K.H."/>
            <person name="Johnson M."/>
            <person name="Bhonagiri V."/>
            <person name="Nash W.E."/>
            <person name="Mardis E.R."/>
            <person name="Wilson R.K."/>
        </authorList>
    </citation>
    <scope>NUCLEOTIDE SEQUENCE [LARGE SCALE GENOMIC DNA]</scope>
    <source>
        <strain evidence="1 2">DSM 30120</strain>
    </source>
</reference>
<gene>
    <name evidence="1" type="ORF">PROVALCAL_02035</name>
</gene>
<organism evidence="1 2">
    <name type="scientific">Providencia alcalifaciens DSM 30120</name>
    <dbReference type="NCBI Taxonomy" id="520999"/>
    <lineage>
        <taxon>Bacteria</taxon>
        <taxon>Pseudomonadati</taxon>
        <taxon>Pseudomonadota</taxon>
        <taxon>Gammaproteobacteria</taxon>
        <taxon>Enterobacterales</taxon>
        <taxon>Morganellaceae</taxon>
        <taxon>Providencia</taxon>
    </lineage>
</organism>
<evidence type="ECO:0000313" key="2">
    <source>
        <dbReference type="Proteomes" id="UP000003729"/>
    </source>
</evidence>